<feature type="domain" description="Myb/SANT-like DNA-binding" evidence="7">
    <location>
        <begin position="6"/>
        <end position="77"/>
    </location>
</feature>
<keyword evidence="9" id="KW-1185">Reference proteome</keyword>
<dbReference type="Pfam" id="PF13873">
    <property type="entry name" value="Myb_DNA-bind_5"/>
    <property type="match status" value="1"/>
</dbReference>
<comment type="caution">
    <text evidence="8">The sequence shown here is derived from an EMBL/GenBank/DDBJ whole genome shotgun (WGS) entry which is preliminary data.</text>
</comment>
<keyword evidence="4" id="KW-0804">Transcription</keyword>
<dbReference type="EMBL" id="JARGEI010000022">
    <property type="protein sequence ID" value="KAJ8711172.1"/>
    <property type="molecule type" value="Genomic_DNA"/>
</dbReference>
<evidence type="ECO:0000256" key="4">
    <source>
        <dbReference type="ARBA" id="ARBA00023163"/>
    </source>
</evidence>
<feature type="compositionally biased region" description="Polar residues" evidence="6">
    <location>
        <begin position="153"/>
        <end position="177"/>
    </location>
</feature>
<evidence type="ECO:0000259" key="7">
    <source>
        <dbReference type="Pfam" id="PF13873"/>
    </source>
</evidence>
<dbReference type="Proteomes" id="UP001231518">
    <property type="component" value="Chromosome 21"/>
</dbReference>
<evidence type="ECO:0000256" key="3">
    <source>
        <dbReference type="ARBA" id="ARBA00023015"/>
    </source>
</evidence>
<protein>
    <recommendedName>
        <fullName evidence="2">Regulatory protein zeste</fullName>
    </recommendedName>
</protein>
<dbReference type="AlphaFoldDB" id="A0AAD7YDH7"/>
<evidence type="ECO:0000256" key="2">
    <source>
        <dbReference type="ARBA" id="ARBA00016807"/>
    </source>
</evidence>
<evidence type="ECO:0000256" key="1">
    <source>
        <dbReference type="ARBA" id="ARBA00011764"/>
    </source>
</evidence>
<dbReference type="InterPro" id="IPR028002">
    <property type="entry name" value="Myb_DNA-bind_5"/>
</dbReference>
<evidence type="ECO:0000256" key="6">
    <source>
        <dbReference type="SAM" id="MobiDB-lite"/>
    </source>
</evidence>
<name>A0AAD7YDH7_MYTSE</name>
<comment type="subunit">
    <text evidence="1">Self-associates forming complexes of several hundred monomers.</text>
</comment>
<feature type="compositionally biased region" description="Polar residues" evidence="6">
    <location>
        <begin position="278"/>
        <end position="297"/>
    </location>
</feature>
<organism evidence="8 9">
    <name type="scientific">Mythimna separata</name>
    <name type="common">Oriental armyworm</name>
    <name type="synonym">Pseudaletia separata</name>
    <dbReference type="NCBI Taxonomy" id="271217"/>
    <lineage>
        <taxon>Eukaryota</taxon>
        <taxon>Metazoa</taxon>
        <taxon>Ecdysozoa</taxon>
        <taxon>Arthropoda</taxon>
        <taxon>Hexapoda</taxon>
        <taxon>Insecta</taxon>
        <taxon>Pterygota</taxon>
        <taxon>Neoptera</taxon>
        <taxon>Endopterygota</taxon>
        <taxon>Lepidoptera</taxon>
        <taxon>Glossata</taxon>
        <taxon>Ditrysia</taxon>
        <taxon>Noctuoidea</taxon>
        <taxon>Noctuidae</taxon>
        <taxon>Noctuinae</taxon>
        <taxon>Hadenini</taxon>
        <taxon>Mythimna</taxon>
    </lineage>
</organism>
<sequence length="329" mass="36688">MSNRPSQAQLECLAEFLEQNPGIAKGLLRTTQGKVETKRKWENLSTTLNSLGGAKRNGQGWAKYWAEKKCAIKKQCAEVSASMRRTGGAAVDNLPMLSALDKRLVAVTGGQEFSTGDARWTVNPFPQSPRPTDSPVVIEHVELVQEDMAMDSRNISPIPGTSQNDTIPATSTSTVPAPQTPLQRAIPPQPRRRRPSIRMAVLRLEKQKPIVKHRVNITKEREPRKKSEDKDEYTMYGELVAMKLKKIENSYARSTAQYHINNILYKAEIGAFDKPQRQNRSQNSKECCTAQSSTANLDLNDYVESPRSSSPAKSPDYDLKVEESDESSS</sequence>
<feature type="region of interest" description="Disordered" evidence="6">
    <location>
        <begin position="275"/>
        <end position="329"/>
    </location>
</feature>
<feature type="region of interest" description="Disordered" evidence="6">
    <location>
        <begin position="153"/>
        <end position="195"/>
    </location>
</feature>
<evidence type="ECO:0000313" key="8">
    <source>
        <dbReference type="EMBL" id="KAJ8711172.1"/>
    </source>
</evidence>
<keyword evidence="3" id="KW-0805">Transcription regulation</keyword>
<proteinExistence type="predicted"/>
<evidence type="ECO:0000256" key="5">
    <source>
        <dbReference type="ARBA" id="ARBA00025466"/>
    </source>
</evidence>
<accession>A0AAD7YDH7</accession>
<comment type="function">
    <text evidence="5">Involved in transvection phenomena (= synapsis-dependent gene expression), where the synaptic pairing of chromosomes carrying genes with which zeste interacts influences the expression of these genes. Zeste binds to DNA and stimulates transcription from a nearby promoter.</text>
</comment>
<evidence type="ECO:0000313" key="9">
    <source>
        <dbReference type="Proteomes" id="UP001231518"/>
    </source>
</evidence>
<reference evidence="8" key="1">
    <citation type="submission" date="2023-03" db="EMBL/GenBank/DDBJ databases">
        <title>Chromosome-level genomes of two armyworms, Mythimna separata and Mythimna loreyi, provide insights into the biosynthesis and reception of sex pheromones.</title>
        <authorList>
            <person name="Zhao H."/>
        </authorList>
    </citation>
    <scope>NUCLEOTIDE SEQUENCE</scope>
    <source>
        <strain evidence="8">BeijingLab</strain>
        <tissue evidence="8">Pupa</tissue>
    </source>
</reference>
<gene>
    <name evidence="8" type="ORF">PYW07_008414</name>
</gene>